<reference evidence="9" key="1">
    <citation type="journal article" date="2019" name="Int. J. Syst. Evol. Microbiol.">
        <title>The Global Catalogue of Microorganisms (GCM) 10K type strain sequencing project: providing services to taxonomists for standard genome sequencing and annotation.</title>
        <authorList>
            <consortium name="The Broad Institute Genomics Platform"/>
            <consortium name="The Broad Institute Genome Sequencing Center for Infectious Disease"/>
            <person name="Wu L."/>
            <person name="Ma J."/>
        </authorList>
    </citation>
    <scope>NUCLEOTIDE SEQUENCE [LARGE SCALE GENOMIC DNA]</scope>
    <source>
        <strain evidence="9">TISTR 2466</strain>
    </source>
</reference>
<dbReference type="RefSeq" id="WP_253059405.1">
    <property type="nucleotide sequence ID" value="NZ_JAMXWM010000004.1"/>
</dbReference>
<protein>
    <submittedName>
        <fullName evidence="8">PspC domain-containing protein</fullName>
    </submittedName>
</protein>
<dbReference type="Proteomes" id="UP001597399">
    <property type="component" value="Unassembled WGS sequence"/>
</dbReference>
<dbReference type="PANTHER" id="PTHR33885">
    <property type="entry name" value="PHAGE SHOCK PROTEIN C"/>
    <property type="match status" value="1"/>
</dbReference>
<evidence type="ECO:0000256" key="3">
    <source>
        <dbReference type="ARBA" id="ARBA00022692"/>
    </source>
</evidence>
<feature type="domain" description="Phage shock protein PspC N-terminal" evidence="7">
    <location>
        <begin position="3"/>
        <end position="61"/>
    </location>
</feature>
<accession>A0ABW5RY45</accession>
<dbReference type="PANTHER" id="PTHR33885:SF3">
    <property type="entry name" value="PHAGE SHOCK PROTEIN C"/>
    <property type="match status" value="1"/>
</dbReference>
<keyword evidence="9" id="KW-1185">Reference proteome</keyword>
<sequence length="64" mass="7357">MYKRLFRSRENRVVGGVLGGIGEYFNTDPVLIRLAFVVLMVLTAFFPCLIGYFIAYLIIPEQRV</sequence>
<keyword evidence="4 6" id="KW-1133">Transmembrane helix</keyword>
<proteinExistence type="predicted"/>
<evidence type="ECO:0000256" key="5">
    <source>
        <dbReference type="ARBA" id="ARBA00023136"/>
    </source>
</evidence>
<evidence type="ECO:0000256" key="6">
    <source>
        <dbReference type="SAM" id="Phobius"/>
    </source>
</evidence>
<keyword evidence="5 6" id="KW-0472">Membrane</keyword>
<organism evidence="8 9">
    <name type="scientific">Sporolactobacillus shoreicorticis</name>
    <dbReference type="NCBI Taxonomy" id="1923877"/>
    <lineage>
        <taxon>Bacteria</taxon>
        <taxon>Bacillati</taxon>
        <taxon>Bacillota</taxon>
        <taxon>Bacilli</taxon>
        <taxon>Bacillales</taxon>
        <taxon>Sporolactobacillaceae</taxon>
        <taxon>Sporolactobacillus</taxon>
    </lineage>
</organism>
<evidence type="ECO:0000256" key="4">
    <source>
        <dbReference type="ARBA" id="ARBA00022989"/>
    </source>
</evidence>
<evidence type="ECO:0000259" key="7">
    <source>
        <dbReference type="Pfam" id="PF04024"/>
    </source>
</evidence>
<name>A0ABW5RY45_9BACL</name>
<evidence type="ECO:0000256" key="2">
    <source>
        <dbReference type="ARBA" id="ARBA00022475"/>
    </source>
</evidence>
<feature type="transmembrane region" description="Helical" evidence="6">
    <location>
        <begin position="34"/>
        <end position="59"/>
    </location>
</feature>
<keyword evidence="2" id="KW-1003">Cell membrane</keyword>
<gene>
    <name evidence="8" type="ORF">ACFSUE_01935</name>
</gene>
<dbReference type="InterPro" id="IPR052027">
    <property type="entry name" value="PspC"/>
</dbReference>
<dbReference type="EMBL" id="JBHUMQ010000003">
    <property type="protein sequence ID" value="MFD2692406.1"/>
    <property type="molecule type" value="Genomic_DNA"/>
</dbReference>
<dbReference type="Pfam" id="PF04024">
    <property type="entry name" value="PspC"/>
    <property type="match status" value="1"/>
</dbReference>
<evidence type="ECO:0000256" key="1">
    <source>
        <dbReference type="ARBA" id="ARBA00004162"/>
    </source>
</evidence>
<dbReference type="InterPro" id="IPR007168">
    <property type="entry name" value="Phageshock_PspC_N"/>
</dbReference>
<comment type="subcellular location">
    <subcellularLocation>
        <location evidence="1">Cell membrane</location>
        <topology evidence="1">Single-pass membrane protein</topology>
    </subcellularLocation>
</comment>
<evidence type="ECO:0000313" key="8">
    <source>
        <dbReference type="EMBL" id="MFD2692406.1"/>
    </source>
</evidence>
<evidence type="ECO:0000313" key="9">
    <source>
        <dbReference type="Proteomes" id="UP001597399"/>
    </source>
</evidence>
<comment type="caution">
    <text evidence="8">The sequence shown here is derived from an EMBL/GenBank/DDBJ whole genome shotgun (WGS) entry which is preliminary data.</text>
</comment>
<keyword evidence="3 6" id="KW-0812">Transmembrane</keyword>